<evidence type="ECO:0000313" key="1">
    <source>
        <dbReference type="EMBL" id="SUS05624.1"/>
    </source>
</evidence>
<dbReference type="EMBL" id="UIDG01000112">
    <property type="protein sequence ID" value="SUS05624.1"/>
    <property type="molecule type" value="Genomic_DNA"/>
</dbReference>
<proteinExistence type="predicted"/>
<accession>A0A380TCD7</accession>
<reference evidence="1" key="1">
    <citation type="submission" date="2018-07" db="EMBL/GenBank/DDBJ databases">
        <authorList>
            <person name="Quirk P.G."/>
            <person name="Krulwich T.A."/>
        </authorList>
    </citation>
    <scope>NUCLEOTIDE SEQUENCE</scope>
</reference>
<gene>
    <name evidence="1" type="ORF">DF3PB_20092</name>
</gene>
<name>A0A380TCD7_9ZZZZ</name>
<sequence length="211" mass="22041">MAAFAASLALPCLDEDAAAALAEAEGLVTHVTSLVLVDEAAETQEGLPATRKIALPTPRTSGFLMEQRLSCAPSMPGEDRAEASATPVVAAYSAPGVCLIDLSQVLARIDWNLAPERLRRGDLSSLDREVARMIEQAAALPEVIALANRLGVTPVTLVLAFLARAHAGSNRSAARLARAILGARISPEIEILYAQLGLTGTSGTERNGPKP</sequence>
<organism evidence="1">
    <name type="scientific">metagenome</name>
    <dbReference type="NCBI Taxonomy" id="256318"/>
    <lineage>
        <taxon>unclassified sequences</taxon>
        <taxon>metagenomes</taxon>
    </lineage>
</organism>
<dbReference type="AlphaFoldDB" id="A0A380TCD7"/>
<protein>
    <submittedName>
        <fullName evidence="1">Uncharacterized protein</fullName>
    </submittedName>
</protein>